<dbReference type="AlphaFoldDB" id="A0A6H0ZYU2"/>
<name>A0A6H0ZYU2_9HYPH</name>
<accession>A0A6H0ZYU2</accession>
<sequence length="95" mass="10858">MKTAKFSPNSLLYRRGMMSLMPKVSGYCERSAPHSGHEFSFVTDYPASRRAFYHIREWVCLEILKGFDLLWLCLEIATGAQRATRIDAGRSGRLV</sequence>
<dbReference type="EMBL" id="CP050899">
    <property type="protein sequence ID" value="QIX25021.1"/>
    <property type="molecule type" value="Genomic_DNA"/>
</dbReference>
<dbReference type="InterPro" id="IPR045864">
    <property type="entry name" value="aa-tRNA-synth_II/BPL/LPL"/>
</dbReference>
<gene>
    <name evidence="1" type="ORF">FOB41_28690</name>
</gene>
<reference evidence="1 2" key="1">
    <citation type="submission" date="2020-04" db="EMBL/GenBank/DDBJ databases">
        <title>FDA dAtabase for Regulatory Grade micrObial Sequences (FDA-ARGOS): Supporting development and validation of Infectious Disease Dx tests.</title>
        <authorList>
            <person name="Sciortino C."/>
            <person name="Tallon L."/>
            <person name="Sadzewicz L."/>
            <person name="Vavikolanu K."/>
            <person name="Mehta A."/>
            <person name="Aluvathingal J."/>
            <person name="Nadendla S."/>
            <person name="Nandy P."/>
            <person name="Geyer C."/>
            <person name="Yan Y."/>
            <person name="Sichtig H."/>
        </authorList>
    </citation>
    <scope>NUCLEOTIDE SEQUENCE [LARGE SCALE GENOMIC DNA]</scope>
    <source>
        <strain evidence="1 2">FDAARGOS_633</strain>
    </source>
</reference>
<dbReference type="SUPFAM" id="SSF55681">
    <property type="entry name" value="Class II aaRS and biotin synthetases"/>
    <property type="match status" value="1"/>
</dbReference>
<evidence type="ECO:0000313" key="2">
    <source>
        <dbReference type="Proteomes" id="UP000500870"/>
    </source>
</evidence>
<proteinExistence type="predicted"/>
<evidence type="ECO:0000313" key="1">
    <source>
        <dbReference type="EMBL" id="QIX25021.1"/>
    </source>
</evidence>
<organism evidence="1 2">
    <name type="scientific">Agrobacterium pusense</name>
    <dbReference type="NCBI Taxonomy" id="648995"/>
    <lineage>
        <taxon>Bacteria</taxon>
        <taxon>Pseudomonadati</taxon>
        <taxon>Pseudomonadota</taxon>
        <taxon>Alphaproteobacteria</taxon>
        <taxon>Hyphomicrobiales</taxon>
        <taxon>Rhizobiaceae</taxon>
        <taxon>Rhizobium/Agrobacterium group</taxon>
        <taxon>Agrobacterium</taxon>
    </lineage>
</organism>
<protein>
    <submittedName>
        <fullName evidence="1">Uncharacterized protein</fullName>
    </submittedName>
</protein>
<dbReference type="Proteomes" id="UP000500870">
    <property type="component" value="Chromosome 3"/>
</dbReference>